<evidence type="ECO:0000313" key="3">
    <source>
        <dbReference type="Proteomes" id="UP001549749"/>
    </source>
</evidence>
<keyword evidence="2" id="KW-0503">Monooxygenase</keyword>
<dbReference type="PANTHER" id="PTHR42685:SF22">
    <property type="entry name" value="CONDITIONED MEDIUM FACTOR RECEPTOR 1"/>
    <property type="match status" value="1"/>
</dbReference>
<keyword evidence="3" id="KW-1185">Reference proteome</keyword>
<protein>
    <submittedName>
        <fullName evidence="2">FAD-dependent monooxygenase</fullName>
    </submittedName>
</protein>
<dbReference type="RefSeq" id="WP_354660652.1">
    <property type="nucleotide sequence ID" value="NZ_JBEXAC010000001.1"/>
</dbReference>
<accession>A0ABV2T5W1</accession>
<dbReference type="InterPro" id="IPR050407">
    <property type="entry name" value="Geranylgeranyl_reductase"/>
</dbReference>
<sequence>MNSATDYDVIIIGGGLAGLALAIQLHQLPCRVLVIEKDAYPRHKVCGEYVSMESKPFLERLGLPLDGMALPRIAQLEVTDIKGHTLHTSLSPGGFGISRYKLDAALAGIAMDAGIPVLTKTKADHVLFINDHFRVQTQQEQYTAKVVCGAWGKRSNIDIRSERDFVLAQKKSLNNYMGIKYHIEYPWPSSLIALHNFRDGYCGISNIEEGKSCLCYLTRAGNLQQSGNDIKRMEHDILMQNPHLKKIFTEATFLWQQPLAISQISFQQKEQVWDHVLLLGDAAGLITPLCGNGMSMAFHASKLAFLAIQDFLSHRISRDALESRYTTAWKKQFGTRLAAGRLLQANFGQNQVTSLLLRTLKTFSFLQKPLIRATSGRPF</sequence>
<dbReference type="EMBL" id="JBEXAC010000001">
    <property type="protein sequence ID" value="MET6998017.1"/>
    <property type="molecule type" value="Genomic_DNA"/>
</dbReference>
<gene>
    <name evidence="2" type="ORF">ABR189_11580</name>
</gene>
<evidence type="ECO:0000259" key="1">
    <source>
        <dbReference type="Pfam" id="PF01494"/>
    </source>
</evidence>
<dbReference type="PANTHER" id="PTHR42685">
    <property type="entry name" value="GERANYLGERANYL DIPHOSPHATE REDUCTASE"/>
    <property type="match status" value="1"/>
</dbReference>
<feature type="domain" description="FAD-binding" evidence="1">
    <location>
        <begin position="6"/>
        <end position="298"/>
    </location>
</feature>
<organism evidence="2 3">
    <name type="scientific">Chitinophaga defluvii</name>
    <dbReference type="NCBI Taxonomy" id="3163343"/>
    <lineage>
        <taxon>Bacteria</taxon>
        <taxon>Pseudomonadati</taxon>
        <taxon>Bacteroidota</taxon>
        <taxon>Chitinophagia</taxon>
        <taxon>Chitinophagales</taxon>
        <taxon>Chitinophagaceae</taxon>
        <taxon>Chitinophaga</taxon>
    </lineage>
</organism>
<dbReference type="SUPFAM" id="SSF51905">
    <property type="entry name" value="FAD/NAD(P)-binding domain"/>
    <property type="match status" value="1"/>
</dbReference>
<dbReference type="PRINTS" id="PR00420">
    <property type="entry name" value="RNGMNOXGNASE"/>
</dbReference>
<keyword evidence="2" id="KW-0560">Oxidoreductase</keyword>
<name>A0ABV2T5W1_9BACT</name>
<dbReference type="GO" id="GO:0004497">
    <property type="term" value="F:monooxygenase activity"/>
    <property type="evidence" value="ECO:0007669"/>
    <property type="project" value="UniProtKB-KW"/>
</dbReference>
<dbReference type="InterPro" id="IPR036188">
    <property type="entry name" value="FAD/NAD-bd_sf"/>
</dbReference>
<proteinExistence type="predicted"/>
<reference evidence="2 3" key="1">
    <citation type="submission" date="2024-06" db="EMBL/GenBank/DDBJ databases">
        <title>Chitinophaga defluvii sp. nov., isolated from municipal sewage.</title>
        <authorList>
            <person name="Zhang L."/>
        </authorList>
    </citation>
    <scope>NUCLEOTIDE SEQUENCE [LARGE SCALE GENOMIC DNA]</scope>
    <source>
        <strain evidence="2 3">H8</strain>
    </source>
</reference>
<dbReference type="InterPro" id="IPR002938">
    <property type="entry name" value="FAD-bd"/>
</dbReference>
<comment type="caution">
    <text evidence="2">The sequence shown here is derived from an EMBL/GenBank/DDBJ whole genome shotgun (WGS) entry which is preliminary data.</text>
</comment>
<dbReference type="Proteomes" id="UP001549749">
    <property type="component" value="Unassembled WGS sequence"/>
</dbReference>
<evidence type="ECO:0000313" key="2">
    <source>
        <dbReference type="EMBL" id="MET6998017.1"/>
    </source>
</evidence>
<dbReference type="Pfam" id="PF01494">
    <property type="entry name" value="FAD_binding_3"/>
    <property type="match status" value="1"/>
</dbReference>
<dbReference type="Gene3D" id="3.50.50.60">
    <property type="entry name" value="FAD/NAD(P)-binding domain"/>
    <property type="match status" value="1"/>
</dbReference>